<dbReference type="AlphaFoldDB" id="A0A9D3Z163"/>
<organism evidence="1 2">
    <name type="scientific">Dreissena polymorpha</name>
    <name type="common">Zebra mussel</name>
    <name type="synonym">Mytilus polymorpha</name>
    <dbReference type="NCBI Taxonomy" id="45954"/>
    <lineage>
        <taxon>Eukaryota</taxon>
        <taxon>Metazoa</taxon>
        <taxon>Spiralia</taxon>
        <taxon>Lophotrochozoa</taxon>
        <taxon>Mollusca</taxon>
        <taxon>Bivalvia</taxon>
        <taxon>Autobranchia</taxon>
        <taxon>Heteroconchia</taxon>
        <taxon>Euheterodonta</taxon>
        <taxon>Imparidentia</taxon>
        <taxon>Neoheterodontei</taxon>
        <taxon>Myida</taxon>
        <taxon>Dreissenoidea</taxon>
        <taxon>Dreissenidae</taxon>
        <taxon>Dreissena</taxon>
    </lineage>
</organism>
<evidence type="ECO:0008006" key="3">
    <source>
        <dbReference type="Google" id="ProtNLM"/>
    </source>
</evidence>
<gene>
    <name evidence="1" type="ORF">DPMN_070544</name>
</gene>
<comment type="caution">
    <text evidence="1">The sequence shown here is derived from an EMBL/GenBank/DDBJ whole genome shotgun (WGS) entry which is preliminary data.</text>
</comment>
<dbReference type="EMBL" id="JAIWYP010000014">
    <property type="protein sequence ID" value="KAH3711045.1"/>
    <property type="molecule type" value="Genomic_DNA"/>
</dbReference>
<evidence type="ECO:0000313" key="2">
    <source>
        <dbReference type="Proteomes" id="UP000828390"/>
    </source>
</evidence>
<sequence length="199" mass="23001">MGIVVDIRESRQGKGHGCQTTLLELLEDWRQALDKDHYAAAIIMDLSKAFDCLPHYILLSKLSAYDVLYQRCPLFCTRYVLKALCFIIVRYPVPDMFCMPSVTASSDTMLKTLYQRCSCYSIFRYFVPEMFCKSSITASADTLYQRCFLLCTRYVLKASCYIIVRYPVPDMFYTLYQICSLSLVLQHLQIACTSAIFLH</sequence>
<protein>
    <recommendedName>
        <fullName evidence="3">Reverse transcriptase domain-containing protein</fullName>
    </recommendedName>
</protein>
<reference evidence="1" key="1">
    <citation type="journal article" date="2019" name="bioRxiv">
        <title>The Genome of the Zebra Mussel, Dreissena polymorpha: A Resource for Invasive Species Research.</title>
        <authorList>
            <person name="McCartney M.A."/>
            <person name="Auch B."/>
            <person name="Kono T."/>
            <person name="Mallez S."/>
            <person name="Zhang Y."/>
            <person name="Obille A."/>
            <person name="Becker A."/>
            <person name="Abrahante J.E."/>
            <person name="Garbe J."/>
            <person name="Badalamenti J.P."/>
            <person name="Herman A."/>
            <person name="Mangelson H."/>
            <person name="Liachko I."/>
            <person name="Sullivan S."/>
            <person name="Sone E.D."/>
            <person name="Koren S."/>
            <person name="Silverstein K.A.T."/>
            <person name="Beckman K.B."/>
            <person name="Gohl D.M."/>
        </authorList>
    </citation>
    <scope>NUCLEOTIDE SEQUENCE</scope>
    <source>
        <strain evidence="1">Duluth1</strain>
        <tissue evidence="1">Whole animal</tissue>
    </source>
</reference>
<name>A0A9D3Z163_DREPO</name>
<proteinExistence type="predicted"/>
<reference evidence="1" key="2">
    <citation type="submission" date="2020-11" db="EMBL/GenBank/DDBJ databases">
        <authorList>
            <person name="McCartney M.A."/>
            <person name="Auch B."/>
            <person name="Kono T."/>
            <person name="Mallez S."/>
            <person name="Becker A."/>
            <person name="Gohl D.M."/>
            <person name="Silverstein K.A.T."/>
            <person name="Koren S."/>
            <person name="Bechman K.B."/>
            <person name="Herman A."/>
            <person name="Abrahante J.E."/>
            <person name="Garbe J."/>
        </authorList>
    </citation>
    <scope>NUCLEOTIDE SEQUENCE</scope>
    <source>
        <strain evidence="1">Duluth1</strain>
        <tissue evidence="1">Whole animal</tissue>
    </source>
</reference>
<evidence type="ECO:0000313" key="1">
    <source>
        <dbReference type="EMBL" id="KAH3711045.1"/>
    </source>
</evidence>
<accession>A0A9D3Z163</accession>
<keyword evidence="2" id="KW-1185">Reference proteome</keyword>
<dbReference type="Proteomes" id="UP000828390">
    <property type="component" value="Unassembled WGS sequence"/>
</dbReference>